<keyword evidence="4" id="KW-1185">Reference proteome</keyword>
<evidence type="ECO:0000313" key="4">
    <source>
        <dbReference type="Proteomes" id="UP000515908"/>
    </source>
</evidence>
<protein>
    <submittedName>
        <fullName evidence="3">Uncharacterized protein</fullName>
    </submittedName>
</protein>
<dbReference type="PANTHER" id="PTHR43941:SF1">
    <property type="entry name" value="STRUCTURAL MAINTENANCE OF CHROMOSOMES PROTEIN 2"/>
    <property type="match status" value="1"/>
</dbReference>
<organism evidence="3 4">
    <name type="scientific">Angomonas deanei</name>
    <dbReference type="NCBI Taxonomy" id="59799"/>
    <lineage>
        <taxon>Eukaryota</taxon>
        <taxon>Discoba</taxon>
        <taxon>Euglenozoa</taxon>
        <taxon>Kinetoplastea</taxon>
        <taxon>Metakinetoplastina</taxon>
        <taxon>Trypanosomatida</taxon>
        <taxon>Trypanosomatidae</taxon>
        <taxon>Strigomonadinae</taxon>
        <taxon>Angomonas</taxon>
    </lineage>
</organism>
<feature type="compositionally biased region" description="Polar residues" evidence="2">
    <location>
        <begin position="1"/>
        <end position="18"/>
    </location>
</feature>
<feature type="region of interest" description="Disordered" evidence="2">
    <location>
        <begin position="887"/>
        <end position="925"/>
    </location>
</feature>
<dbReference type="OrthoDB" id="250544at2759"/>
<dbReference type="GO" id="GO:0000796">
    <property type="term" value="C:condensin complex"/>
    <property type="evidence" value="ECO:0007669"/>
    <property type="project" value="TreeGrafter"/>
</dbReference>
<dbReference type="PANTHER" id="PTHR43941">
    <property type="entry name" value="STRUCTURAL MAINTENANCE OF CHROMOSOMES PROTEIN 2"/>
    <property type="match status" value="1"/>
</dbReference>
<accession>A0A7G2CR71</accession>
<dbReference type="GO" id="GO:0000793">
    <property type="term" value="C:condensed chromosome"/>
    <property type="evidence" value="ECO:0007669"/>
    <property type="project" value="TreeGrafter"/>
</dbReference>
<reference evidence="3 4" key="1">
    <citation type="submission" date="2020-08" db="EMBL/GenBank/DDBJ databases">
        <authorList>
            <person name="Newling K."/>
            <person name="Davey J."/>
            <person name="Forrester S."/>
        </authorList>
    </citation>
    <scope>NUCLEOTIDE SEQUENCE [LARGE SCALE GENOMIC DNA]</scope>
    <source>
        <strain evidence="4">Crithidia deanei Carvalho (ATCC PRA-265)</strain>
    </source>
</reference>
<dbReference type="GO" id="GO:0003682">
    <property type="term" value="F:chromatin binding"/>
    <property type="evidence" value="ECO:0007669"/>
    <property type="project" value="TreeGrafter"/>
</dbReference>
<dbReference type="Proteomes" id="UP000515908">
    <property type="component" value="Chromosome 25"/>
</dbReference>
<feature type="region of interest" description="Disordered" evidence="2">
    <location>
        <begin position="677"/>
        <end position="721"/>
    </location>
</feature>
<feature type="compositionally biased region" description="Low complexity" evidence="2">
    <location>
        <begin position="891"/>
        <end position="901"/>
    </location>
</feature>
<evidence type="ECO:0000256" key="2">
    <source>
        <dbReference type="SAM" id="MobiDB-lite"/>
    </source>
</evidence>
<dbReference type="EMBL" id="LR877169">
    <property type="protein sequence ID" value="CAD2222316.1"/>
    <property type="molecule type" value="Genomic_DNA"/>
</dbReference>
<feature type="region of interest" description="Disordered" evidence="2">
    <location>
        <begin position="1"/>
        <end position="45"/>
    </location>
</feature>
<feature type="region of interest" description="Disordered" evidence="2">
    <location>
        <begin position="835"/>
        <end position="863"/>
    </location>
</feature>
<feature type="coiled-coil region" evidence="1">
    <location>
        <begin position="101"/>
        <end position="278"/>
    </location>
</feature>
<dbReference type="VEuPathDB" id="TriTrypDB:ADEAN_000986000"/>
<dbReference type="AlphaFoldDB" id="A0A7G2CR71"/>
<name>A0A7G2CR71_9TRYP</name>
<feature type="region of interest" description="Disordered" evidence="2">
    <location>
        <begin position="793"/>
        <end position="816"/>
    </location>
</feature>
<feature type="coiled-coil region" evidence="1">
    <location>
        <begin position="735"/>
        <end position="779"/>
    </location>
</feature>
<gene>
    <name evidence="3" type="ORF">ADEAN_000986000</name>
</gene>
<evidence type="ECO:0000313" key="3">
    <source>
        <dbReference type="EMBL" id="CAD2222316.1"/>
    </source>
</evidence>
<dbReference type="GO" id="GO:0000785">
    <property type="term" value="C:chromatin"/>
    <property type="evidence" value="ECO:0007669"/>
    <property type="project" value="TreeGrafter"/>
</dbReference>
<evidence type="ECO:0000256" key="1">
    <source>
        <dbReference type="SAM" id="Coils"/>
    </source>
</evidence>
<proteinExistence type="predicted"/>
<feature type="compositionally biased region" description="Polar residues" evidence="2">
    <location>
        <begin position="902"/>
        <end position="922"/>
    </location>
</feature>
<keyword evidence="1" id="KW-0175">Coiled coil</keyword>
<dbReference type="GO" id="GO:0007076">
    <property type="term" value="P:mitotic chromosome condensation"/>
    <property type="evidence" value="ECO:0007669"/>
    <property type="project" value="TreeGrafter"/>
</dbReference>
<sequence length="959" mass="110191">MDPPRKSTTPDSNSSNSIDGLGNKGRGSYDTLDAARPPRSLPSAMWASAVPRGNAVHPSASPVRQGTVSPTSTIDYAEIEQKQSELRHAVEYRVTALEKCLAEREEEIAKLKYQLQKMEEDYQFNYNLIAERDAALGEASSQLQRLYRELKQATTAGGSLETQLESKQKELQEVRDRLRECEEEKDACRRRLEKEFAVKEEHLFETVQLQRKELEEAHDREHKEYLAKVREFDKQRQEMEGRHQTTVKELKERFTSRLEAAEAELEVKSREADDKHKLLMEEQKKVSAAQQQQWILEQRCQSTAEELKGLKQWIEDRQGQQQESQALESIASLEQALREESRKSSRLDLERTRLQSELVDVQERLQRALKAREADSASHMKECQELRQNYEAASAAMEELRRKWSETEHRLQATVLEQAKQSATTEAELRRALETALADKTQLEETRVLKGRLEHEVEGLRQESRRWREEAETTGKRAVQEKAAAEEKILSLERQLQEVRQEYDTHRSEALVAQERYQTEASRLTRELHASEAARSTLEDQYHLLEASNHQSVLVASLRSEKENLTRQVEELTRVNGEIQQQVAAFTAELQNDPLVAKAKETQQRVQTLQGELLAAKEELETMKDSLQDKEEEIARYQLEVLRAQVVVGSPIKTDGKESAVGVLTQQYETLRQSYQEVRQQLEKERRRRDRANNNNNNNSINMSSDGEGEDGEHHATPAPSYPSIKEAEVWRQKSLQLEQHVRTLLAEREKLKKEVTRLQSLEVNLQSEKQSLLNLNALLKSQLREACRVHMTSPSPARASPPTSLTHTNTNNSNNNTNMLATSPMPLAVEHLSGGLNRTPPTKPALASSASRYDLNSEHNGENHRRLATLEDEINAIKQQIQEGKQRYQNNNNNTAHNTTRSPSSSRQNMTVRKSVNQSRSTVRKGDMAVRNYAQPFESLKMLEMYIFYIPIYIYRKN</sequence>